<feature type="active site" description="Charge relay system" evidence="5">
    <location>
        <position position="218"/>
    </location>
</feature>
<dbReference type="PROSITE" id="PS00136">
    <property type="entry name" value="SUBTILASE_ASP"/>
    <property type="match status" value="1"/>
</dbReference>
<evidence type="ECO:0000256" key="6">
    <source>
        <dbReference type="RuleBase" id="RU003355"/>
    </source>
</evidence>
<dbReference type="GO" id="GO:0004252">
    <property type="term" value="F:serine-type endopeptidase activity"/>
    <property type="evidence" value="ECO:0007669"/>
    <property type="project" value="UniProtKB-UniRule"/>
</dbReference>
<dbReference type="InterPro" id="IPR023828">
    <property type="entry name" value="Peptidase_S8_Ser-AS"/>
</dbReference>
<dbReference type="PROSITE" id="PS00138">
    <property type="entry name" value="SUBTILASE_SER"/>
    <property type="match status" value="1"/>
</dbReference>
<organism evidence="9 10">
    <name type="scientific">Drechslerella stenobrocha 248</name>
    <dbReference type="NCBI Taxonomy" id="1043628"/>
    <lineage>
        <taxon>Eukaryota</taxon>
        <taxon>Fungi</taxon>
        <taxon>Dikarya</taxon>
        <taxon>Ascomycota</taxon>
        <taxon>Pezizomycotina</taxon>
        <taxon>Orbiliomycetes</taxon>
        <taxon>Orbiliales</taxon>
        <taxon>Orbiliaceae</taxon>
        <taxon>Drechslerella</taxon>
    </lineage>
</organism>
<dbReference type="PROSITE" id="PS51892">
    <property type="entry name" value="SUBTILASE"/>
    <property type="match status" value="1"/>
</dbReference>
<dbReference type="Gene3D" id="3.40.50.200">
    <property type="entry name" value="Peptidase S8/S53 domain"/>
    <property type="match status" value="1"/>
</dbReference>
<feature type="active site" description="Charge relay system" evidence="5">
    <location>
        <position position="381"/>
    </location>
</feature>
<feature type="chain" id="PRO_5004895682" description="Peptidase S8/S53 domain-containing protein" evidence="7">
    <location>
        <begin position="22"/>
        <end position="457"/>
    </location>
</feature>
<dbReference type="SUPFAM" id="SSF52743">
    <property type="entry name" value="Subtilisin-like"/>
    <property type="match status" value="1"/>
</dbReference>
<keyword evidence="4 5" id="KW-0720">Serine protease</keyword>
<feature type="signal peptide" evidence="7">
    <location>
        <begin position="1"/>
        <end position="21"/>
    </location>
</feature>
<evidence type="ECO:0000256" key="3">
    <source>
        <dbReference type="ARBA" id="ARBA00022801"/>
    </source>
</evidence>
<dbReference type="GO" id="GO:0006508">
    <property type="term" value="P:proteolysis"/>
    <property type="evidence" value="ECO:0007669"/>
    <property type="project" value="UniProtKB-KW"/>
</dbReference>
<evidence type="ECO:0000259" key="8">
    <source>
        <dbReference type="Pfam" id="PF00082"/>
    </source>
</evidence>
<dbReference type="EMBL" id="KI966457">
    <property type="protein sequence ID" value="EWC43635.1"/>
    <property type="molecule type" value="Genomic_DNA"/>
</dbReference>
<evidence type="ECO:0000256" key="2">
    <source>
        <dbReference type="ARBA" id="ARBA00022670"/>
    </source>
</evidence>
<evidence type="ECO:0000256" key="1">
    <source>
        <dbReference type="ARBA" id="ARBA00011073"/>
    </source>
</evidence>
<proteinExistence type="inferred from homology"/>
<dbReference type="PANTHER" id="PTHR43806">
    <property type="entry name" value="PEPTIDASE S8"/>
    <property type="match status" value="1"/>
</dbReference>
<evidence type="ECO:0000313" key="10">
    <source>
        <dbReference type="Proteomes" id="UP000024837"/>
    </source>
</evidence>
<dbReference type="OrthoDB" id="206201at2759"/>
<gene>
    <name evidence="9" type="ORF">DRE_01522</name>
</gene>
<dbReference type="InterPro" id="IPR015500">
    <property type="entry name" value="Peptidase_S8_subtilisin-rel"/>
</dbReference>
<evidence type="ECO:0000256" key="5">
    <source>
        <dbReference type="PROSITE-ProRule" id="PRU01240"/>
    </source>
</evidence>
<dbReference type="InterPro" id="IPR000209">
    <property type="entry name" value="Peptidase_S8/S53_dom"/>
</dbReference>
<keyword evidence="3 5" id="KW-0378">Hydrolase</keyword>
<dbReference type="InterPro" id="IPR050131">
    <property type="entry name" value="Peptidase_S8_subtilisin-like"/>
</dbReference>
<dbReference type="Pfam" id="PF00082">
    <property type="entry name" value="Peptidase_S8"/>
    <property type="match status" value="1"/>
</dbReference>
<dbReference type="InterPro" id="IPR023827">
    <property type="entry name" value="Peptidase_S8_Asp-AS"/>
</dbReference>
<keyword evidence="10" id="KW-1185">Reference proteome</keyword>
<protein>
    <recommendedName>
        <fullName evidence="8">Peptidase S8/S53 domain-containing protein</fullName>
    </recommendedName>
</protein>
<dbReference type="InterPro" id="IPR034193">
    <property type="entry name" value="PCSK9_ProteinaseK-like"/>
</dbReference>
<evidence type="ECO:0000313" key="9">
    <source>
        <dbReference type="EMBL" id="EWC43635.1"/>
    </source>
</evidence>
<name>W7I4H6_9PEZI</name>
<feature type="active site" description="Charge relay system" evidence="5">
    <location>
        <position position="187"/>
    </location>
</feature>
<dbReference type="AlphaFoldDB" id="W7I4H6"/>
<dbReference type="InterPro" id="IPR036852">
    <property type="entry name" value="Peptidase_S8/S53_dom_sf"/>
</dbReference>
<sequence>MKSSIIATRALLIAALQCAFAAPTPSSSDQAVSALDHAAGTDEYIVLMAPDEKRPWAEIFSSMNCSQSDARTFGTQLRAFTMSMKESDAATISAFGNVAITAKNFRRATAVMPAKPWDMPAGSGFKMGVQRRQAAAVVEQSSATWGLSRISSTEPIQVFVGQAVTDSSFKYRFDRSGGAGVDVYVLDTGLNVAHVDFGGRAKILFSAFGDDGRDTDGHGTHTAGTIGSLTFGVAKNTNLFGVKVIDTEGGSDATIAAGIDASIAQHMQRKNLPGFMGSVISMSLGGPVGSPVFAEVIRRATDAGMHVSVASGNENQDACASEPGRLSKVLPIINVGATDINDARAEFSNFGSCVDIHAPGVKVVSTWNTGPRAVMPLDGTSMACPGVTGVIAAELTKNPNLKLDPAGMKKLILSKAVNGTIRGVANLPQDGMVMLHNAAGEPGASPNATDPLLRRRV</sequence>
<keyword evidence="2 5" id="KW-0645">Protease</keyword>
<evidence type="ECO:0000256" key="7">
    <source>
        <dbReference type="SAM" id="SignalP"/>
    </source>
</evidence>
<dbReference type="PRINTS" id="PR00723">
    <property type="entry name" value="SUBTILISIN"/>
</dbReference>
<keyword evidence="7" id="KW-0732">Signal</keyword>
<comment type="similarity">
    <text evidence="1 5 6">Belongs to the peptidase S8 family.</text>
</comment>
<dbReference type="Proteomes" id="UP000024837">
    <property type="component" value="Unassembled WGS sequence"/>
</dbReference>
<dbReference type="PANTHER" id="PTHR43806:SF11">
    <property type="entry name" value="CEREVISIN-RELATED"/>
    <property type="match status" value="1"/>
</dbReference>
<accession>W7I4H6</accession>
<feature type="domain" description="Peptidase S8/S53" evidence="8">
    <location>
        <begin position="178"/>
        <end position="421"/>
    </location>
</feature>
<dbReference type="HOGENOM" id="CLU_011263_1_4_1"/>
<evidence type="ECO:0000256" key="4">
    <source>
        <dbReference type="ARBA" id="ARBA00022825"/>
    </source>
</evidence>
<dbReference type="FunFam" id="3.40.50.200:FF:000007">
    <property type="entry name" value="Subtilisin-like serine protease"/>
    <property type="match status" value="1"/>
</dbReference>
<dbReference type="CDD" id="cd04077">
    <property type="entry name" value="Peptidases_S8_PCSK9_ProteinaseK_like"/>
    <property type="match status" value="1"/>
</dbReference>
<reference evidence="9 10" key="1">
    <citation type="submission" date="2013-05" db="EMBL/GenBank/DDBJ databases">
        <title>Drechslerella stenobrocha genome reveals carnivorous origination and mechanical trapping mechanism of predatory fungi.</title>
        <authorList>
            <person name="Liu X."/>
            <person name="Zhang W."/>
            <person name="Liu K."/>
        </authorList>
    </citation>
    <scope>NUCLEOTIDE SEQUENCE [LARGE SCALE GENOMIC DNA]</scope>
    <source>
        <strain evidence="9 10">248</strain>
    </source>
</reference>